<evidence type="ECO:0000256" key="5">
    <source>
        <dbReference type="ARBA" id="ARBA00022723"/>
    </source>
</evidence>
<dbReference type="GO" id="GO:0016705">
    <property type="term" value="F:oxidoreductase activity, acting on paired donors, with incorporation or reduction of molecular oxygen"/>
    <property type="evidence" value="ECO:0007669"/>
    <property type="project" value="InterPro"/>
</dbReference>
<dbReference type="PRINTS" id="PR00463">
    <property type="entry name" value="EP450I"/>
</dbReference>
<keyword evidence="8" id="KW-0503">Monooxygenase</keyword>
<evidence type="ECO:0000256" key="7">
    <source>
        <dbReference type="ARBA" id="ARBA00023004"/>
    </source>
</evidence>
<dbReference type="GO" id="GO:0004497">
    <property type="term" value="F:monooxygenase activity"/>
    <property type="evidence" value="ECO:0007669"/>
    <property type="project" value="UniProtKB-KW"/>
</dbReference>
<dbReference type="GO" id="GO:0020037">
    <property type="term" value="F:heme binding"/>
    <property type="evidence" value="ECO:0007669"/>
    <property type="project" value="InterPro"/>
</dbReference>
<dbReference type="SUPFAM" id="SSF48264">
    <property type="entry name" value="Cytochrome P450"/>
    <property type="match status" value="1"/>
</dbReference>
<comment type="caution">
    <text evidence="10">The sequence shown here is derived from an EMBL/GenBank/DDBJ whole genome shotgun (WGS) entry which is preliminary data.</text>
</comment>
<evidence type="ECO:0000256" key="8">
    <source>
        <dbReference type="ARBA" id="ARBA00023033"/>
    </source>
</evidence>
<evidence type="ECO:0000256" key="4">
    <source>
        <dbReference type="ARBA" id="ARBA00022617"/>
    </source>
</evidence>
<comment type="cofactor">
    <cofactor evidence="1 9">
        <name>heme</name>
        <dbReference type="ChEBI" id="CHEBI:30413"/>
    </cofactor>
</comment>
<evidence type="ECO:0000256" key="1">
    <source>
        <dbReference type="ARBA" id="ARBA00001971"/>
    </source>
</evidence>
<organism evidence="10 11">
    <name type="scientific">Multifurca ochricompacta</name>
    <dbReference type="NCBI Taxonomy" id="376703"/>
    <lineage>
        <taxon>Eukaryota</taxon>
        <taxon>Fungi</taxon>
        <taxon>Dikarya</taxon>
        <taxon>Basidiomycota</taxon>
        <taxon>Agaricomycotina</taxon>
        <taxon>Agaricomycetes</taxon>
        <taxon>Russulales</taxon>
        <taxon>Russulaceae</taxon>
        <taxon>Multifurca</taxon>
    </lineage>
</organism>
<protein>
    <submittedName>
        <fullName evidence="10">Cytochrome P450</fullName>
    </submittedName>
</protein>
<reference evidence="10" key="1">
    <citation type="journal article" date="2022" name="New Phytol.">
        <title>Evolutionary transition to the ectomycorrhizal habit in the genomes of a hyperdiverse lineage of mushroom-forming fungi.</title>
        <authorList>
            <person name="Looney B."/>
            <person name="Miyauchi S."/>
            <person name="Morin E."/>
            <person name="Drula E."/>
            <person name="Courty P.E."/>
            <person name="Kohler A."/>
            <person name="Kuo A."/>
            <person name="LaButti K."/>
            <person name="Pangilinan J."/>
            <person name="Lipzen A."/>
            <person name="Riley R."/>
            <person name="Andreopoulos W."/>
            <person name="He G."/>
            <person name="Johnson J."/>
            <person name="Nolan M."/>
            <person name="Tritt A."/>
            <person name="Barry K.W."/>
            <person name="Grigoriev I.V."/>
            <person name="Nagy L.G."/>
            <person name="Hibbett D."/>
            <person name="Henrissat B."/>
            <person name="Matheny P.B."/>
            <person name="Labbe J."/>
            <person name="Martin F.M."/>
        </authorList>
    </citation>
    <scope>NUCLEOTIDE SEQUENCE</scope>
    <source>
        <strain evidence="10">BPL690</strain>
    </source>
</reference>
<proteinExistence type="inferred from homology"/>
<dbReference type="CDD" id="cd11065">
    <property type="entry name" value="CYP64-like"/>
    <property type="match status" value="1"/>
</dbReference>
<name>A0AAD4LYA5_9AGAM</name>
<accession>A0AAD4LYA5</accession>
<keyword evidence="6" id="KW-0560">Oxidoreductase</keyword>
<comment type="similarity">
    <text evidence="3">Belongs to the cytochrome P450 family.</text>
</comment>
<dbReference type="PANTHER" id="PTHR46300">
    <property type="entry name" value="P450, PUTATIVE (EUROFUNG)-RELATED-RELATED"/>
    <property type="match status" value="1"/>
</dbReference>
<evidence type="ECO:0000256" key="2">
    <source>
        <dbReference type="ARBA" id="ARBA00005179"/>
    </source>
</evidence>
<dbReference type="InterPro" id="IPR036396">
    <property type="entry name" value="Cyt_P450_sf"/>
</dbReference>
<keyword evidence="5 9" id="KW-0479">Metal-binding</keyword>
<evidence type="ECO:0000256" key="3">
    <source>
        <dbReference type="ARBA" id="ARBA00010617"/>
    </source>
</evidence>
<dbReference type="Gene3D" id="1.10.630.10">
    <property type="entry name" value="Cytochrome P450"/>
    <property type="match status" value="1"/>
</dbReference>
<dbReference type="AlphaFoldDB" id="A0AAD4LYA5"/>
<keyword evidence="7 9" id="KW-0408">Iron</keyword>
<dbReference type="InterPro" id="IPR050364">
    <property type="entry name" value="Cytochrome_P450_fung"/>
</dbReference>
<feature type="binding site" description="axial binding residue" evidence="9">
    <location>
        <position position="437"/>
    </location>
    <ligand>
        <name>heme</name>
        <dbReference type="ChEBI" id="CHEBI:30413"/>
    </ligand>
    <ligandPart>
        <name>Fe</name>
        <dbReference type="ChEBI" id="CHEBI:18248"/>
    </ligandPart>
</feature>
<dbReference type="EMBL" id="WTXG01000060">
    <property type="protein sequence ID" value="KAI0295321.1"/>
    <property type="molecule type" value="Genomic_DNA"/>
</dbReference>
<dbReference type="GO" id="GO:0005506">
    <property type="term" value="F:iron ion binding"/>
    <property type="evidence" value="ECO:0007669"/>
    <property type="project" value="InterPro"/>
</dbReference>
<evidence type="ECO:0000256" key="6">
    <source>
        <dbReference type="ARBA" id="ARBA00023002"/>
    </source>
</evidence>
<dbReference type="PANTHER" id="PTHR46300:SF7">
    <property type="entry name" value="P450, PUTATIVE (EUROFUNG)-RELATED"/>
    <property type="match status" value="1"/>
</dbReference>
<evidence type="ECO:0000313" key="11">
    <source>
        <dbReference type="Proteomes" id="UP001203297"/>
    </source>
</evidence>
<dbReference type="Pfam" id="PF00067">
    <property type="entry name" value="p450"/>
    <property type="match status" value="1"/>
</dbReference>
<evidence type="ECO:0000313" key="10">
    <source>
        <dbReference type="EMBL" id="KAI0295321.1"/>
    </source>
</evidence>
<dbReference type="InterPro" id="IPR001128">
    <property type="entry name" value="Cyt_P450"/>
</dbReference>
<keyword evidence="4 9" id="KW-0349">Heme</keyword>
<dbReference type="InterPro" id="IPR002401">
    <property type="entry name" value="Cyt_P450_E_grp-I"/>
</dbReference>
<sequence>MLDLIRLDALLALAILLISLSLVTTFSRRHHKKYPPGPRRLPFIGNLLDMPSKEGWITYKKWSEESGSDVVHADVLGSHIVILNSAKAANELLDKRSSIYSDRPQFTAIQLMGLGRTHGFLPYGGQWRRQRRAFHAHFHSAASKVYRPLETQAVQRLLRNILSSPDNFSQHLRHMAGQIILSIAYGIDIQPEGDPYVEASERVLEGVSLVSSDPRALFLDMVPSLMRMPSWVPGAGIKEEARKLIPAVDRMMETPHAEVEAALAAGTAAPSVSAAMISQLSESSTEEDKLATKYVPGVMYLAGSDTTVSALSTFFLAMILYPEVQRKAQAEVDSITCRSRLPDFSDFDELPYVNAILNEVLRWHPVTPLGVPHRLMENDVYEGHFIPAGSTVIPNVWAIMHDPVTFPEPNRFYPERWLVKDPPPSPEAAFGYGRRICQGRYLACESSWAAIVNVLATFDISAVKDKPPKEIYSYGMVSYPEAFEVNIRPRSDAAAALVHGTAFEST</sequence>
<comment type="pathway">
    <text evidence="2">Secondary metabolite biosynthesis.</text>
</comment>
<dbReference type="Proteomes" id="UP001203297">
    <property type="component" value="Unassembled WGS sequence"/>
</dbReference>
<evidence type="ECO:0000256" key="9">
    <source>
        <dbReference type="PIRSR" id="PIRSR602401-1"/>
    </source>
</evidence>
<dbReference type="PRINTS" id="PR00385">
    <property type="entry name" value="P450"/>
</dbReference>
<gene>
    <name evidence="10" type="ORF">B0F90DRAFT_1820590</name>
</gene>
<keyword evidence="11" id="KW-1185">Reference proteome</keyword>